<organism evidence="6 7">
    <name type="scientific">Pogonophryne albipinna</name>
    <dbReference type="NCBI Taxonomy" id="1090488"/>
    <lineage>
        <taxon>Eukaryota</taxon>
        <taxon>Metazoa</taxon>
        <taxon>Chordata</taxon>
        <taxon>Craniata</taxon>
        <taxon>Vertebrata</taxon>
        <taxon>Euteleostomi</taxon>
        <taxon>Actinopterygii</taxon>
        <taxon>Neopterygii</taxon>
        <taxon>Teleostei</taxon>
        <taxon>Neoteleostei</taxon>
        <taxon>Acanthomorphata</taxon>
        <taxon>Eupercaria</taxon>
        <taxon>Perciformes</taxon>
        <taxon>Notothenioidei</taxon>
        <taxon>Pogonophryne</taxon>
    </lineage>
</organism>
<evidence type="ECO:0000256" key="2">
    <source>
        <dbReference type="ARBA" id="ARBA00043945"/>
    </source>
</evidence>
<protein>
    <recommendedName>
        <fullName evidence="4">Anillin</fullName>
    </recommendedName>
</protein>
<dbReference type="FunFam" id="2.30.29.30:FF:000111">
    <property type="entry name" value="anillin isoform X1"/>
    <property type="match status" value="1"/>
</dbReference>
<dbReference type="GO" id="GO:0031106">
    <property type="term" value="P:septin ring organization"/>
    <property type="evidence" value="ECO:0007669"/>
    <property type="project" value="TreeGrafter"/>
</dbReference>
<dbReference type="AlphaFoldDB" id="A0AAD6AFC1"/>
<dbReference type="GO" id="GO:0000915">
    <property type="term" value="P:actomyosin contractile ring assembly"/>
    <property type="evidence" value="ECO:0007669"/>
    <property type="project" value="TreeGrafter"/>
</dbReference>
<dbReference type="Pfam" id="PF00169">
    <property type="entry name" value="PH"/>
    <property type="match status" value="1"/>
</dbReference>
<proteinExistence type="predicted"/>
<dbReference type="SUPFAM" id="SSF50729">
    <property type="entry name" value="PH domain-like"/>
    <property type="match status" value="1"/>
</dbReference>
<evidence type="ECO:0000256" key="4">
    <source>
        <dbReference type="ARBA" id="ARBA00071355"/>
    </source>
</evidence>
<evidence type="ECO:0000313" key="6">
    <source>
        <dbReference type="EMBL" id="KAJ4923656.1"/>
    </source>
</evidence>
<comment type="caution">
    <text evidence="6">The sequence shown here is derived from an EMBL/GenBank/DDBJ whole genome shotgun (WGS) entry which is preliminary data.</text>
</comment>
<evidence type="ECO:0000256" key="3">
    <source>
        <dbReference type="ARBA" id="ARBA00057106"/>
    </source>
</evidence>
<dbReference type="GO" id="GO:0005826">
    <property type="term" value="C:actomyosin contractile ring"/>
    <property type="evidence" value="ECO:0007669"/>
    <property type="project" value="TreeGrafter"/>
</dbReference>
<dbReference type="EMBL" id="JAPTMU010000026">
    <property type="protein sequence ID" value="KAJ4923656.1"/>
    <property type="molecule type" value="Genomic_DNA"/>
</dbReference>
<comment type="subcellular location">
    <subcellularLocation>
        <location evidence="2">Cell projection</location>
        <location evidence="2">Bleb</location>
    </subcellularLocation>
</comment>
<dbReference type="CDD" id="cd01263">
    <property type="entry name" value="PH_anillin"/>
    <property type="match status" value="1"/>
</dbReference>
<keyword evidence="1" id="KW-0175">Coiled coil</keyword>
<name>A0AAD6AFC1_9TELE</name>
<dbReference type="PROSITE" id="PS50003">
    <property type="entry name" value="PH_DOMAIN"/>
    <property type="match status" value="1"/>
</dbReference>
<gene>
    <name evidence="6" type="ORF">JOQ06_014140</name>
</gene>
<dbReference type="GO" id="GO:0000281">
    <property type="term" value="P:mitotic cytokinesis"/>
    <property type="evidence" value="ECO:0007669"/>
    <property type="project" value="TreeGrafter"/>
</dbReference>
<comment type="function">
    <text evidence="3">Required for cytokinesis. Essential for the structural integrity of the cleavage furrow and for completion of cleavage furrow ingression. Plays a role in bleb assembly during metaphase and anaphase of mitosis. May play a significant role in podocyte cell migration.</text>
</comment>
<keyword evidence="7" id="KW-1185">Reference proteome</keyword>
<evidence type="ECO:0000259" key="5">
    <source>
        <dbReference type="PROSITE" id="PS50003"/>
    </source>
</evidence>
<dbReference type="InterPro" id="IPR011993">
    <property type="entry name" value="PH-like_dom_sf"/>
</dbReference>
<feature type="domain" description="PH" evidence="5">
    <location>
        <begin position="77"/>
        <end position="200"/>
    </location>
</feature>
<evidence type="ECO:0000313" key="7">
    <source>
        <dbReference type="Proteomes" id="UP001219934"/>
    </source>
</evidence>
<dbReference type="PANTHER" id="PTHR21538">
    <property type="entry name" value="ANILLIN/RHOTEKIN RTKN"/>
    <property type="match status" value="1"/>
</dbReference>
<dbReference type="GO" id="GO:0032059">
    <property type="term" value="C:bleb"/>
    <property type="evidence" value="ECO:0007669"/>
    <property type="project" value="UniProtKB-SubCell"/>
</dbReference>
<dbReference type="InterPro" id="IPR051364">
    <property type="entry name" value="Cytokinesis/Rho-signaling"/>
</dbReference>
<dbReference type="Gene3D" id="2.30.29.30">
    <property type="entry name" value="Pleckstrin-homology domain (PH domain)/Phosphotyrosine-binding domain (PTB)"/>
    <property type="match status" value="1"/>
</dbReference>
<dbReference type="PANTHER" id="PTHR21538:SF27">
    <property type="entry name" value="ANILLIN"/>
    <property type="match status" value="1"/>
</dbReference>
<reference evidence="6" key="1">
    <citation type="submission" date="2022-11" db="EMBL/GenBank/DDBJ databases">
        <title>Chromosome-level genome of Pogonophryne albipinna.</title>
        <authorList>
            <person name="Jo E."/>
        </authorList>
    </citation>
    <scope>NUCLEOTIDE SEQUENCE</scope>
    <source>
        <strain evidence="6">SGF0006</strain>
        <tissue evidence="6">Muscle</tissue>
    </source>
</reference>
<dbReference type="InterPro" id="IPR001849">
    <property type="entry name" value="PH_domain"/>
</dbReference>
<sequence length="264" mass="30104">MASPGGPNSVRTSNFLLVGSHKLTLASIGQNKFHLDKIKYDRRDRELLSDLFHTKVPFLCPLEGNVYLKMQCEVGSKLEERGFLTLFEDVSGFGSWHRRWCVLSGYCISYWTYPDDEKRKNPIGRLNLCHCTSQRVDPVNREFCARPNTLELITVRPQRAEDRETLVSQCTDTMCVTKPSLPVVPPSRDVWYLGFNLLTNRPSLPVVPPSRDVWYLGFNLLTNRPSLPVVPPSRDVWYLGFNLLTNRPSLPVVPPQQRCVVSGL</sequence>
<evidence type="ECO:0000256" key="1">
    <source>
        <dbReference type="ARBA" id="ARBA00023054"/>
    </source>
</evidence>
<dbReference type="Proteomes" id="UP001219934">
    <property type="component" value="Unassembled WGS sequence"/>
</dbReference>
<dbReference type="InterPro" id="IPR037840">
    <property type="entry name" value="PH_Anillin"/>
</dbReference>
<accession>A0AAD6AFC1</accession>